<feature type="transmembrane region" description="Helical" evidence="2">
    <location>
        <begin position="53"/>
        <end position="74"/>
    </location>
</feature>
<keyword evidence="2" id="KW-0472">Membrane</keyword>
<dbReference type="EMBL" id="LT629772">
    <property type="protein sequence ID" value="SDS17939.1"/>
    <property type="molecule type" value="Genomic_DNA"/>
</dbReference>
<dbReference type="RefSeq" id="WP_091521149.1">
    <property type="nucleotide sequence ID" value="NZ_LT629772.1"/>
</dbReference>
<proteinExistence type="predicted"/>
<dbReference type="OrthoDB" id="3727323at2"/>
<dbReference type="Proteomes" id="UP000199103">
    <property type="component" value="Chromosome I"/>
</dbReference>
<dbReference type="InterPro" id="IPR018929">
    <property type="entry name" value="DUF2510"/>
</dbReference>
<keyword evidence="5" id="KW-1185">Reference proteome</keyword>
<sequence length="306" mass="32671">MAAAGWYPDPDGTPGRFRYWDGNQWSAATSNTPQAPPPGPTGPSAQRRQRGRAGLLIGGLAVLIVGAIVAALIVRALDDHHDTVLDDPDPPPSTASGWDDSSPLPTATPTPTPSKSARSPSPRSNPKVACAVGAPTERAKHPDNGRVYGGELSMPSPDSSWNHTNRDAIGLSFAYDVGLVDKIVEANWYESIAVGEVRTEDGFTGPEQAAEAITQCIASSTFYRGFQGRHDVYSKRHDVDGEPGWAVRTEIRVDDAGDDLEGDVSEAIVVDTGEQGTLSFFWGCVPIDDTARLEQLEAVMHDLRVS</sequence>
<evidence type="ECO:0000313" key="4">
    <source>
        <dbReference type="EMBL" id="SDS17939.1"/>
    </source>
</evidence>
<protein>
    <recommendedName>
        <fullName evidence="3">DUF2510 domain-containing protein</fullName>
    </recommendedName>
</protein>
<feature type="region of interest" description="Disordered" evidence="1">
    <location>
        <begin position="84"/>
        <end position="150"/>
    </location>
</feature>
<evidence type="ECO:0000313" key="5">
    <source>
        <dbReference type="Proteomes" id="UP000199103"/>
    </source>
</evidence>
<name>A0A1H1Q4P4_9ACTN</name>
<accession>A0A1H1Q4P4</accession>
<evidence type="ECO:0000256" key="1">
    <source>
        <dbReference type="SAM" id="MobiDB-lite"/>
    </source>
</evidence>
<organism evidence="4 5">
    <name type="scientific">Microlunatus soli</name>
    <dbReference type="NCBI Taxonomy" id="630515"/>
    <lineage>
        <taxon>Bacteria</taxon>
        <taxon>Bacillati</taxon>
        <taxon>Actinomycetota</taxon>
        <taxon>Actinomycetes</taxon>
        <taxon>Propionibacteriales</taxon>
        <taxon>Propionibacteriaceae</taxon>
        <taxon>Microlunatus</taxon>
    </lineage>
</organism>
<reference evidence="4 5" key="1">
    <citation type="submission" date="2016-10" db="EMBL/GenBank/DDBJ databases">
        <authorList>
            <person name="de Groot N.N."/>
        </authorList>
    </citation>
    <scope>NUCLEOTIDE SEQUENCE [LARGE SCALE GENOMIC DNA]</scope>
    <source>
        <strain evidence="4 5">DSM 21800</strain>
    </source>
</reference>
<feature type="compositionally biased region" description="Low complexity" evidence="1">
    <location>
        <begin position="113"/>
        <end position="124"/>
    </location>
</feature>
<evidence type="ECO:0000259" key="3">
    <source>
        <dbReference type="Pfam" id="PF10708"/>
    </source>
</evidence>
<dbReference type="Pfam" id="PF10708">
    <property type="entry name" value="DUF2510"/>
    <property type="match status" value="1"/>
</dbReference>
<feature type="region of interest" description="Disordered" evidence="1">
    <location>
        <begin position="1"/>
        <end position="49"/>
    </location>
</feature>
<dbReference type="STRING" id="630515.SAMN04489812_1124"/>
<gene>
    <name evidence="4" type="ORF">SAMN04489812_1124</name>
</gene>
<keyword evidence="2" id="KW-0812">Transmembrane</keyword>
<feature type="domain" description="DUF2510" evidence="3">
    <location>
        <begin position="4"/>
        <end position="37"/>
    </location>
</feature>
<dbReference type="AlphaFoldDB" id="A0A1H1Q4P4"/>
<keyword evidence="2" id="KW-1133">Transmembrane helix</keyword>
<evidence type="ECO:0000256" key="2">
    <source>
        <dbReference type="SAM" id="Phobius"/>
    </source>
</evidence>